<name>A0A518BUV5_9BACT</name>
<gene>
    <name evidence="4" type="ORF">Pan265_05840</name>
</gene>
<accession>A0A518BUV5</accession>
<dbReference type="KEGG" id="mcad:Pan265_05840"/>
<feature type="domain" description="Endonuclease/exonuclease/phosphatase" evidence="3">
    <location>
        <begin position="64"/>
        <end position="395"/>
    </location>
</feature>
<protein>
    <recommendedName>
        <fullName evidence="3">Endonuclease/exonuclease/phosphatase domain-containing protein</fullName>
    </recommendedName>
</protein>
<proteinExistence type="predicted"/>
<dbReference type="AlphaFoldDB" id="A0A518BUV5"/>
<evidence type="ECO:0000256" key="2">
    <source>
        <dbReference type="SAM" id="SignalP"/>
    </source>
</evidence>
<dbReference type="RefSeq" id="WP_236254620.1">
    <property type="nucleotide sequence ID" value="NZ_CP036280.1"/>
</dbReference>
<dbReference type="GO" id="GO:0003824">
    <property type="term" value="F:catalytic activity"/>
    <property type="evidence" value="ECO:0007669"/>
    <property type="project" value="InterPro"/>
</dbReference>
<dbReference type="InterPro" id="IPR005135">
    <property type="entry name" value="Endo/exonuclease/phosphatase"/>
</dbReference>
<dbReference type="Proteomes" id="UP000320386">
    <property type="component" value="Chromosome"/>
</dbReference>
<feature type="signal peptide" evidence="2">
    <location>
        <begin position="1"/>
        <end position="22"/>
    </location>
</feature>
<dbReference type="SUPFAM" id="SSF56219">
    <property type="entry name" value="DNase I-like"/>
    <property type="match status" value="1"/>
</dbReference>
<evidence type="ECO:0000313" key="4">
    <source>
        <dbReference type="EMBL" id="QDU70749.1"/>
    </source>
</evidence>
<feature type="chain" id="PRO_5022189650" description="Endonuclease/exonuclease/phosphatase domain-containing protein" evidence="2">
    <location>
        <begin position="23"/>
        <end position="406"/>
    </location>
</feature>
<dbReference type="InterPro" id="IPR036691">
    <property type="entry name" value="Endo/exonu/phosph_ase_sf"/>
</dbReference>
<feature type="region of interest" description="Disordered" evidence="1">
    <location>
        <begin position="318"/>
        <end position="351"/>
    </location>
</feature>
<reference evidence="4 5" key="1">
    <citation type="submission" date="2019-02" db="EMBL/GenBank/DDBJ databases">
        <title>Deep-cultivation of Planctomycetes and their phenomic and genomic characterization uncovers novel biology.</title>
        <authorList>
            <person name="Wiegand S."/>
            <person name="Jogler M."/>
            <person name="Boedeker C."/>
            <person name="Pinto D."/>
            <person name="Vollmers J."/>
            <person name="Rivas-Marin E."/>
            <person name="Kohn T."/>
            <person name="Peeters S.H."/>
            <person name="Heuer A."/>
            <person name="Rast P."/>
            <person name="Oberbeckmann S."/>
            <person name="Bunk B."/>
            <person name="Jeske O."/>
            <person name="Meyerdierks A."/>
            <person name="Storesund J.E."/>
            <person name="Kallscheuer N."/>
            <person name="Luecker S."/>
            <person name="Lage O.M."/>
            <person name="Pohl T."/>
            <person name="Merkel B.J."/>
            <person name="Hornburger P."/>
            <person name="Mueller R.-W."/>
            <person name="Bruemmer F."/>
            <person name="Labrenz M."/>
            <person name="Spormann A.M."/>
            <person name="Op den Camp H."/>
            <person name="Overmann J."/>
            <person name="Amann R."/>
            <person name="Jetten M.S.M."/>
            <person name="Mascher T."/>
            <person name="Medema M.H."/>
            <person name="Devos D.P."/>
            <person name="Kaster A.-K."/>
            <person name="Ovreas L."/>
            <person name="Rohde M."/>
            <person name="Galperin M.Y."/>
            <person name="Jogler C."/>
        </authorList>
    </citation>
    <scope>NUCLEOTIDE SEQUENCE [LARGE SCALE GENOMIC DNA]</scope>
    <source>
        <strain evidence="4 5">Pan265</strain>
    </source>
</reference>
<keyword evidence="2" id="KW-0732">Signal</keyword>
<dbReference type="Pfam" id="PF03372">
    <property type="entry name" value="Exo_endo_phos"/>
    <property type="match status" value="1"/>
</dbReference>
<organism evidence="4 5">
    <name type="scientific">Mucisphaera calidilacus</name>
    <dbReference type="NCBI Taxonomy" id="2527982"/>
    <lineage>
        <taxon>Bacteria</taxon>
        <taxon>Pseudomonadati</taxon>
        <taxon>Planctomycetota</taxon>
        <taxon>Phycisphaerae</taxon>
        <taxon>Phycisphaerales</taxon>
        <taxon>Phycisphaeraceae</taxon>
        <taxon>Mucisphaera</taxon>
    </lineage>
</organism>
<dbReference type="EMBL" id="CP036280">
    <property type="protein sequence ID" value="QDU70749.1"/>
    <property type="molecule type" value="Genomic_DNA"/>
</dbReference>
<dbReference type="Gene3D" id="3.60.10.10">
    <property type="entry name" value="Endonuclease/exonuclease/phosphatase"/>
    <property type="match status" value="1"/>
</dbReference>
<feature type="compositionally biased region" description="Basic and acidic residues" evidence="1">
    <location>
        <begin position="328"/>
        <end position="350"/>
    </location>
</feature>
<evidence type="ECO:0000313" key="5">
    <source>
        <dbReference type="Proteomes" id="UP000320386"/>
    </source>
</evidence>
<evidence type="ECO:0000256" key="1">
    <source>
        <dbReference type="SAM" id="MobiDB-lite"/>
    </source>
</evidence>
<evidence type="ECO:0000259" key="3">
    <source>
        <dbReference type="Pfam" id="PF03372"/>
    </source>
</evidence>
<keyword evidence="5" id="KW-1185">Reference proteome</keyword>
<sequence precursor="true">MGKLMRFTVVCVVLSVASWASAQPVPGPAGVVSGEGERPHFRVATFNASLSREPSGQMLDDLRTGKDPGARRAAEILQRVRPDVVLINEFDRDRRGEALRIFMEFYLHRPQSGQEPIQYPYSYAPEVNTGRLAEVDINGDGKRTLPQDAYGYGRFPGHYGFVVLSRHELRITHARTFQNFLWKDMPGALLPDDASTEAPGDYYSEEVQEHFRLSSKTHVDLPVWIHGRIVHLLVSHPTPPVFDGREDRNGRRNHDEIRFWSDYLSFQESGYIRDDAGRRGGLADGTNFVILGDMNADPFDGDSTQGAVNQLLKHPRVNTSVTPSSRGAELDAEREGRANERHRGEARYDTADFGGPGNLRVDYVLPSKAMKIRRAGVFWPAPLHPLEDLIETSDHRLVWMDLAFTR</sequence>